<gene>
    <name evidence="1" type="ORF">VSQ78_05495</name>
</gene>
<reference evidence="1 2" key="1">
    <citation type="submission" date="2024-01" db="EMBL/GenBank/DDBJ databases">
        <title>Genome mining of biosynthetic gene clusters to explore secondary metabolites of Streptomyces sp.</title>
        <authorList>
            <person name="Baig A."/>
            <person name="Ajitkumar Shintre N."/>
            <person name="Kumar H."/>
            <person name="Anbarasu A."/>
            <person name="Ramaiah S."/>
        </authorList>
    </citation>
    <scope>NUCLEOTIDE SEQUENCE [LARGE SCALE GENOMIC DNA]</scope>
    <source>
        <strain evidence="1 2">A01</strain>
    </source>
</reference>
<accession>A0ABV5DRE8</accession>
<keyword evidence="2" id="KW-1185">Reference proteome</keyword>
<organism evidence="1 2">
    <name type="scientific">Nocardiopsis alba</name>
    <dbReference type="NCBI Taxonomy" id="53437"/>
    <lineage>
        <taxon>Bacteria</taxon>
        <taxon>Bacillati</taxon>
        <taxon>Actinomycetota</taxon>
        <taxon>Actinomycetes</taxon>
        <taxon>Streptosporangiales</taxon>
        <taxon>Nocardiopsidaceae</taxon>
        <taxon>Nocardiopsis</taxon>
    </lineage>
</organism>
<name>A0ABV5DRE8_9ACTN</name>
<proteinExistence type="predicted"/>
<evidence type="ECO:0000313" key="2">
    <source>
        <dbReference type="Proteomes" id="UP001585053"/>
    </source>
</evidence>
<protein>
    <submittedName>
        <fullName evidence="1">Uncharacterized protein</fullName>
    </submittedName>
</protein>
<dbReference type="Proteomes" id="UP001585053">
    <property type="component" value="Unassembled WGS sequence"/>
</dbReference>
<sequence>MPDDDRHTRDRLRNLDPLTEKLWNRARHARSSEGRSEELPFTEDKVLPQARRTFDLILEKLGEPDLEKASVRVRLLARTLKDDGGETLDLCAGHRTSGMQALLDQATSVVLACEDPDSLITMETEELAARIGEQFARAAIRRYSLDRTAPFSEGFDPDMTDTVEFLELLDLTFTTSILSALVKDLLR</sequence>
<dbReference type="EMBL" id="JAYMRS010000001">
    <property type="protein sequence ID" value="MFB8767148.1"/>
    <property type="molecule type" value="Genomic_DNA"/>
</dbReference>
<dbReference type="RefSeq" id="WP_014912432.1">
    <property type="nucleotide sequence ID" value="NZ_JAYMRS010000001.1"/>
</dbReference>
<evidence type="ECO:0000313" key="1">
    <source>
        <dbReference type="EMBL" id="MFB8767148.1"/>
    </source>
</evidence>
<comment type="caution">
    <text evidence="1">The sequence shown here is derived from an EMBL/GenBank/DDBJ whole genome shotgun (WGS) entry which is preliminary data.</text>
</comment>